<feature type="transmembrane region" description="Helical" evidence="13">
    <location>
        <begin position="396"/>
        <end position="418"/>
    </location>
</feature>
<keyword evidence="10" id="KW-0406">Ion transport</keyword>
<feature type="transmembrane region" description="Helical" evidence="13">
    <location>
        <begin position="424"/>
        <end position="444"/>
    </location>
</feature>
<evidence type="ECO:0000313" key="14">
    <source>
        <dbReference type="EMBL" id="MCU6743209.1"/>
    </source>
</evidence>
<name>A0ABT2SYY7_9FIRM</name>
<sequence>MQNCTTVSSRSHNRLFSNRALWALLVPLMVEQLLNSLMGTADTIMVSNVGAAAMSAVSLVDSINVLVIQAFSALAAGGCIICSQYIGKEKPKEAERAAKQVLLVVFLISAVITVLCMISNRELLHLVFGQVEADVMDAAVIYFYYTALSFPFIGLYDAGAAIYRAQGNSRLPMTVSVISNFLNIIGNAVFIWGFHMGVSGAALSTLLSRVFCAVVVLAFLHREGQTITVNHYVKIRPQWQLILSILAIGIPSGVENSMFQFGKLAIQSSVSTMGTTAIAAQAMANIMENLNGIAPMGMGIGLMTVVGQCIGAGRKDEAVYYIRKVCVWAEICLIISCVLVYLAARPVTVIAAMEPESAALCVYMVGWITVCKPIFWVGSFIPGYGMRAAGDVKFSMIVSTITMWLCRVSLCIFLVRALHFGPMAVWIGMFTDWGVRSIIFFGRFHSRKWLEHRVVA</sequence>
<evidence type="ECO:0000313" key="15">
    <source>
        <dbReference type="Proteomes" id="UP001652432"/>
    </source>
</evidence>
<keyword evidence="7" id="KW-1003">Cell membrane</keyword>
<comment type="subcellular location">
    <subcellularLocation>
        <location evidence="2">Cell membrane</location>
        <topology evidence="2">Multi-pass membrane protein</topology>
    </subcellularLocation>
</comment>
<reference evidence="14 15" key="1">
    <citation type="journal article" date="2021" name="ISME Commun">
        <title>Automated analysis of genomic sequences facilitates high-throughput and comprehensive description of bacteria.</title>
        <authorList>
            <person name="Hitch T.C.A."/>
        </authorList>
    </citation>
    <scope>NUCLEOTIDE SEQUENCE [LARGE SCALE GENOMIC DNA]</scope>
    <source>
        <strain evidence="14 15">Sanger_18</strain>
    </source>
</reference>
<dbReference type="PIRSF" id="PIRSF006603">
    <property type="entry name" value="DinF"/>
    <property type="match status" value="1"/>
</dbReference>
<gene>
    <name evidence="14" type="ORF">OCV77_01585</name>
</gene>
<feature type="transmembrane region" description="Helical" evidence="13">
    <location>
        <begin position="293"/>
        <end position="313"/>
    </location>
</feature>
<dbReference type="InterPro" id="IPR002528">
    <property type="entry name" value="MATE_fam"/>
</dbReference>
<keyword evidence="5" id="KW-0813">Transport</keyword>
<evidence type="ECO:0000256" key="7">
    <source>
        <dbReference type="ARBA" id="ARBA00022475"/>
    </source>
</evidence>
<evidence type="ECO:0000256" key="13">
    <source>
        <dbReference type="SAM" id="Phobius"/>
    </source>
</evidence>
<proteinExistence type="inferred from homology"/>
<feature type="transmembrane region" description="Helical" evidence="13">
    <location>
        <begin position="175"/>
        <end position="195"/>
    </location>
</feature>
<dbReference type="EMBL" id="JAOQKJ010000001">
    <property type="protein sequence ID" value="MCU6743209.1"/>
    <property type="molecule type" value="Genomic_DNA"/>
</dbReference>
<feature type="transmembrane region" description="Helical" evidence="13">
    <location>
        <begin position="20"/>
        <end position="39"/>
    </location>
</feature>
<feature type="transmembrane region" description="Helical" evidence="13">
    <location>
        <begin position="140"/>
        <end position="163"/>
    </location>
</feature>
<feature type="transmembrane region" description="Helical" evidence="13">
    <location>
        <begin position="101"/>
        <end position="120"/>
    </location>
</feature>
<dbReference type="NCBIfam" id="TIGR00797">
    <property type="entry name" value="matE"/>
    <property type="match status" value="1"/>
</dbReference>
<comment type="function">
    <text evidence="1">Multidrug efflux pump.</text>
</comment>
<evidence type="ECO:0000256" key="10">
    <source>
        <dbReference type="ARBA" id="ARBA00023065"/>
    </source>
</evidence>
<evidence type="ECO:0000256" key="1">
    <source>
        <dbReference type="ARBA" id="ARBA00003408"/>
    </source>
</evidence>
<evidence type="ECO:0000256" key="8">
    <source>
        <dbReference type="ARBA" id="ARBA00022692"/>
    </source>
</evidence>
<dbReference type="Proteomes" id="UP001652432">
    <property type="component" value="Unassembled WGS sequence"/>
</dbReference>
<evidence type="ECO:0000256" key="4">
    <source>
        <dbReference type="ARBA" id="ARBA00020268"/>
    </source>
</evidence>
<keyword evidence="8 13" id="KW-0812">Transmembrane</keyword>
<feature type="transmembrane region" description="Helical" evidence="13">
    <location>
        <begin position="325"/>
        <end position="344"/>
    </location>
</feature>
<evidence type="ECO:0000256" key="3">
    <source>
        <dbReference type="ARBA" id="ARBA00010199"/>
    </source>
</evidence>
<keyword evidence="11 13" id="KW-0472">Membrane</keyword>
<keyword evidence="6" id="KW-0050">Antiport</keyword>
<dbReference type="InterPro" id="IPR050222">
    <property type="entry name" value="MATE_MdtK"/>
</dbReference>
<evidence type="ECO:0000256" key="9">
    <source>
        <dbReference type="ARBA" id="ARBA00022989"/>
    </source>
</evidence>
<keyword evidence="9 13" id="KW-1133">Transmembrane helix</keyword>
<accession>A0ABT2SYY7</accession>
<dbReference type="Pfam" id="PF01554">
    <property type="entry name" value="MatE"/>
    <property type="match status" value="2"/>
</dbReference>
<organism evidence="14 15">
    <name type="scientific">Suilimivivens aceti</name>
    <dbReference type="NCBI Taxonomy" id="2981774"/>
    <lineage>
        <taxon>Bacteria</taxon>
        <taxon>Bacillati</taxon>
        <taxon>Bacillota</taxon>
        <taxon>Clostridia</taxon>
        <taxon>Lachnospirales</taxon>
        <taxon>Lachnospiraceae</taxon>
        <taxon>Suilimivivens</taxon>
    </lineage>
</organism>
<evidence type="ECO:0000256" key="6">
    <source>
        <dbReference type="ARBA" id="ARBA00022449"/>
    </source>
</evidence>
<comment type="similarity">
    <text evidence="3">Belongs to the multi antimicrobial extrusion (MATE) (TC 2.A.66.1) family.</text>
</comment>
<dbReference type="PANTHER" id="PTHR43298:SF2">
    <property type="entry name" value="FMN_FAD EXPORTER YEEO-RELATED"/>
    <property type="match status" value="1"/>
</dbReference>
<dbReference type="InterPro" id="IPR048279">
    <property type="entry name" value="MdtK-like"/>
</dbReference>
<feature type="transmembrane region" description="Helical" evidence="13">
    <location>
        <begin position="201"/>
        <end position="220"/>
    </location>
</feature>
<protein>
    <recommendedName>
        <fullName evidence="4">Probable multidrug resistance protein NorM</fullName>
    </recommendedName>
    <alternativeName>
        <fullName evidence="12">Multidrug-efflux transporter</fullName>
    </alternativeName>
</protein>
<evidence type="ECO:0000256" key="2">
    <source>
        <dbReference type="ARBA" id="ARBA00004651"/>
    </source>
</evidence>
<evidence type="ECO:0000256" key="5">
    <source>
        <dbReference type="ARBA" id="ARBA00022448"/>
    </source>
</evidence>
<dbReference type="CDD" id="cd13137">
    <property type="entry name" value="MATE_NorM_like"/>
    <property type="match status" value="1"/>
</dbReference>
<evidence type="ECO:0000256" key="11">
    <source>
        <dbReference type="ARBA" id="ARBA00023136"/>
    </source>
</evidence>
<feature type="transmembrane region" description="Helical" evidence="13">
    <location>
        <begin position="241"/>
        <end position="259"/>
    </location>
</feature>
<dbReference type="RefSeq" id="WP_262572692.1">
    <property type="nucleotide sequence ID" value="NZ_JAOQKJ010000001.1"/>
</dbReference>
<comment type="caution">
    <text evidence="14">The sequence shown here is derived from an EMBL/GenBank/DDBJ whole genome shotgun (WGS) entry which is preliminary data.</text>
</comment>
<evidence type="ECO:0000256" key="12">
    <source>
        <dbReference type="ARBA" id="ARBA00031636"/>
    </source>
</evidence>
<keyword evidence="15" id="KW-1185">Reference proteome</keyword>
<feature type="transmembrane region" description="Helical" evidence="13">
    <location>
        <begin position="59"/>
        <end position="81"/>
    </location>
</feature>
<feature type="transmembrane region" description="Helical" evidence="13">
    <location>
        <begin position="364"/>
        <end position="384"/>
    </location>
</feature>
<dbReference type="PANTHER" id="PTHR43298">
    <property type="entry name" value="MULTIDRUG RESISTANCE PROTEIN NORM-RELATED"/>
    <property type="match status" value="1"/>
</dbReference>